<keyword evidence="1" id="KW-0472">Membrane</keyword>
<dbReference type="PANTHER" id="PTHR31133:SF3">
    <property type="entry name" value="TRANSMEMBRANE PROTEIN"/>
    <property type="match status" value="1"/>
</dbReference>
<name>A0A2P2KJN8_RHIMU</name>
<evidence type="ECO:0000256" key="1">
    <source>
        <dbReference type="SAM" id="Phobius"/>
    </source>
</evidence>
<keyword evidence="1" id="KW-0812">Transmembrane</keyword>
<protein>
    <submittedName>
        <fullName evidence="2">Putative membrane protein At3g27390 isoform X1</fullName>
    </submittedName>
</protein>
<organism evidence="2">
    <name type="scientific">Rhizophora mucronata</name>
    <name type="common">Asiatic mangrove</name>
    <dbReference type="NCBI Taxonomy" id="61149"/>
    <lineage>
        <taxon>Eukaryota</taxon>
        <taxon>Viridiplantae</taxon>
        <taxon>Streptophyta</taxon>
        <taxon>Embryophyta</taxon>
        <taxon>Tracheophyta</taxon>
        <taxon>Spermatophyta</taxon>
        <taxon>Magnoliopsida</taxon>
        <taxon>eudicotyledons</taxon>
        <taxon>Gunneridae</taxon>
        <taxon>Pentapetalae</taxon>
        <taxon>rosids</taxon>
        <taxon>fabids</taxon>
        <taxon>Malpighiales</taxon>
        <taxon>Rhizophoraceae</taxon>
        <taxon>Rhizophora</taxon>
    </lineage>
</organism>
<evidence type="ECO:0000313" key="2">
    <source>
        <dbReference type="EMBL" id="MBX05930.1"/>
    </source>
</evidence>
<dbReference type="AlphaFoldDB" id="A0A2P2KJN8"/>
<sequence>MASFHQYLRLLMPLEKGSPISFTAVSICALDGFHHGLHLQDGTWDTVKGSFTTVSDFTDVCYHSYISIMDDLQKQVPPDARYYEIRLLYLPGAVIAALVGLLVDFPMVTLIALCKSPYMLFKGWHRLFHDLIGREGPFLETICVPFAGLAIIFWPLAVVGAVLGSMASSIFLGAYAGVIVYQESSFWFGLCYVVTSLAIYDEYSNDVLDMPEGSCFPRLKYRKKDDLTKAASFSRHGSLRKPPSRSASFNKPMIDLKPFEVYYILFVWTYYILFVRTCFAHECILTVVYRERYGFNQSSDF</sequence>
<feature type="transmembrane region" description="Helical" evidence="1">
    <location>
        <begin position="87"/>
        <end position="113"/>
    </location>
</feature>
<feature type="transmembrane region" description="Helical" evidence="1">
    <location>
        <begin position="261"/>
        <end position="289"/>
    </location>
</feature>
<dbReference type="PANTHER" id="PTHR31133">
    <property type="entry name" value="MEMBRANE PROTEIN"/>
    <property type="match status" value="1"/>
</dbReference>
<keyword evidence="1" id="KW-1133">Transmembrane helix</keyword>
<dbReference type="InterPro" id="IPR040229">
    <property type="entry name" value="At3g27390-like"/>
</dbReference>
<feature type="transmembrane region" description="Helical" evidence="1">
    <location>
        <begin position="146"/>
        <end position="172"/>
    </location>
</feature>
<dbReference type="EMBL" id="GGEC01025446">
    <property type="protein sequence ID" value="MBX05930.1"/>
    <property type="molecule type" value="Transcribed_RNA"/>
</dbReference>
<accession>A0A2P2KJN8</accession>
<reference evidence="2" key="1">
    <citation type="submission" date="2018-02" db="EMBL/GenBank/DDBJ databases">
        <title>Rhizophora mucronata_Transcriptome.</title>
        <authorList>
            <person name="Meera S.P."/>
            <person name="Sreeshan A."/>
            <person name="Augustine A."/>
        </authorList>
    </citation>
    <scope>NUCLEOTIDE SEQUENCE</scope>
    <source>
        <tissue evidence="2">Leaf</tissue>
    </source>
</reference>
<proteinExistence type="predicted"/>
<feature type="transmembrane region" description="Helical" evidence="1">
    <location>
        <begin position="184"/>
        <end position="200"/>
    </location>
</feature>